<evidence type="ECO:0000313" key="2">
    <source>
        <dbReference type="EMBL" id="MFD1126652.1"/>
    </source>
</evidence>
<dbReference type="Proteomes" id="UP001597169">
    <property type="component" value="Unassembled WGS sequence"/>
</dbReference>
<evidence type="ECO:0000256" key="1">
    <source>
        <dbReference type="SAM" id="MobiDB-lite"/>
    </source>
</evidence>
<sequence length="89" mass="9988">MIEMDEEEYLQSTVSDETLQMVLKLLGPAARDMLLYSVVENVRPTFGYSPYAIQERPHVVIGSGGRFSFAQTEEDEEEDAEIPSFPLSG</sequence>
<gene>
    <name evidence="2" type="ORF">ACFQ3J_00490</name>
</gene>
<keyword evidence="3" id="KW-1185">Reference proteome</keyword>
<proteinExistence type="predicted"/>
<name>A0ABW3PMY0_9BACL</name>
<comment type="caution">
    <text evidence="2">The sequence shown here is derived from an EMBL/GenBank/DDBJ whole genome shotgun (WGS) entry which is preliminary data.</text>
</comment>
<feature type="region of interest" description="Disordered" evidence="1">
    <location>
        <begin position="69"/>
        <end position="89"/>
    </location>
</feature>
<reference evidence="3" key="1">
    <citation type="journal article" date="2019" name="Int. J. Syst. Evol. Microbiol.">
        <title>The Global Catalogue of Microorganisms (GCM) 10K type strain sequencing project: providing services to taxonomists for standard genome sequencing and annotation.</title>
        <authorList>
            <consortium name="The Broad Institute Genomics Platform"/>
            <consortium name="The Broad Institute Genome Sequencing Center for Infectious Disease"/>
            <person name="Wu L."/>
            <person name="Ma J."/>
        </authorList>
    </citation>
    <scope>NUCLEOTIDE SEQUENCE [LARGE SCALE GENOMIC DNA]</scope>
    <source>
        <strain evidence="3">CCUG 53519</strain>
    </source>
</reference>
<accession>A0ABW3PMY0</accession>
<evidence type="ECO:0000313" key="3">
    <source>
        <dbReference type="Proteomes" id="UP001597169"/>
    </source>
</evidence>
<organism evidence="2 3">
    <name type="scientific">Paenibacillus provencensis</name>
    <dbReference type="NCBI Taxonomy" id="441151"/>
    <lineage>
        <taxon>Bacteria</taxon>
        <taxon>Bacillati</taxon>
        <taxon>Bacillota</taxon>
        <taxon>Bacilli</taxon>
        <taxon>Bacillales</taxon>
        <taxon>Paenibacillaceae</taxon>
        <taxon>Paenibacillus</taxon>
    </lineage>
</organism>
<dbReference type="EMBL" id="JBHTKX010000001">
    <property type="protein sequence ID" value="MFD1126652.1"/>
    <property type="molecule type" value="Genomic_DNA"/>
</dbReference>
<protein>
    <submittedName>
        <fullName evidence="2">Uncharacterized protein</fullName>
    </submittedName>
</protein>
<dbReference type="RefSeq" id="WP_379292267.1">
    <property type="nucleotide sequence ID" value="NZ_JBHTKX010000001.1"/>
</dbReference>
<feature type="compositionally biased region" description="Acidic residues" evidence="1">
    <location>
        <begin position="72"/>
        <end position="81"/>
    </location>
</feature>